<dbReference type="OrthoDB" id="441451at2759"/>
<protein>
    <submittedName>
        <fullName evidence="2">Uncharacterized protein</fullName>
    </submittedName>
</protein>
<comment type="caution">
    <text evidence="2">The sequence shown here is derived from an EMBL/GenBank/DDBJ whole genome shotgun (WGS) entry which is preliminary data.</text>
</comment>
<feature type="region of interest" description="Disordered" evidence="1">
    <location>
        <begin position="198"/>
        <end position="301"/>
    </location>
</feature>
<keyword evidence="3" id="KW-1185">Reference proteome</keyword>
<feature type="compositionally biased region" description="Basic and acidic residues" evidence="1">
    <location>
        <begin position="198"/>
        <end position="225"/>
    </location>
</feature>
<proteinExistence type="predicted"/>
<feature type="compositionally biased region" description="Basic residues" evidence="1">
    <location>
        <begin position="229"/>
        <end position="239"/>
    </location>
</feature>
<evidence type="ECO:0000256" key="1">
    <source>
        <dbReference type="SAM" id="MobiDB-lite"/>
    </source>
</evidence>
<dbReference type="EMBL" id="LSRX01002404">
    <property type="protein sequence ID" value="OLP75564.1"/>
    <property type="molecule type" value="Genomic_DNA"/>
</dbReference>
<dbReference type="AlphaFoldDB" id="A0A1Q9BY03"/>
<organism evidence="2 3">
    <name type="scientific">Symbiodinium microadriaticum</name>
    <name type="common">Dinoflagellate</name>
    <name type="synonym">Zooxanthella microadriatica</name>
    <dbReference type="NCBI Taxonomy" id="2951"/>
    <lineage>
        <taxon>Eukaryota</taxon>
        <taxon>Sar</taxon>
        <taxon>Alveolata</taxon>
        <taxon>Dinophyceae</taxon>
        <taxon>Suessiales</taxon>
        <taxon>Symbiodiniaceae</taxon>
        <taxon>Symbiodinium</taxon>
    </lineage>
</organism>
<evidence type="ECO:0000313" key="3">
    <source>
        <dbReference type="Proteomes" id="UP000186817"/>
    </source>
</evidence>
<accession>A0A1Q9BY03</accession>
<feature type="region of interest" description="Disordered" evidence="1">
    <location>
        <begin position="150"/>
        <end position="183"/>
    </location>
</feature>
<dbReference type="Proteomes" id="UP000186817">
    <property type="component" value="Unassembled WGS sequence"/>
</dbReference>
<name>A0A1Q9BY03_SYMMI</name>
<evidence type="ECO:0000313" key="2">
    <source>
        <dbReference type="EMBL" id="OLP75564.1"/>
    </source>
</evidence>
<feature type="compositionally biased region" description="Low complexity" evidence="1">
    <location>
        <begin position="252"/>
        <end position="268"/>
    </location>
</feature>
<gene>
    <name evidence="2" type="ORF">AK812_SmicGene44620</name>
</gene>
<reference evidence="2 3" key="1">
    <citation type="submission" date="2016-02" db="EMBL/GenBank/DDBJ databases">
        <title>Genome analysis of coral dinoflagellate symbionts highlights evolutionary adaptations to a symbiotic lifestyle.</title>
        <authorList>
            <person name="Aranda M."/>
            <person name="Li Y."/>
            <person name="Liew Y.J."/>
            <person name="Baumgarten S."/>
            <person name="Simakov O."/>
            <person name="Wilson M."/>
            <person name="Piel J."/>
            <person name="Ashoor H."/>
            <person name="Bougouffa S."/>
            <person name="Bajic V.B."/>
            <person name="Ryu T."/>
            <person name="Ravasi T."/>
            <person name="Bayer T."/>
            <person name="Micklem G."/>
            <person name="Kim H."/>
            <person name="Bhak J."/>
            <person name="Lajeunesse T.C."/>
            <person name="Voolstra C.R."/>
        </authorList>
    </citation>
    <scope>NUCLEOTIDE SEQUENCE [LARGE SCALE GENOMIC DNA]</scope>
    <source>
        <strain evidence="2 3">CCMP2467</strain>
    </source>
</reference>
<sequence>MAMLCTMVALLERQEYRRHQKALLEDFLNSYLLAEPGRLPSIRKHKGHCLLNASASGPDSSEMEVLILLCKRYGILGRDPDSSLDGALEALAAEADEAPPKMSPVVAMDTGEALKTPLNVDTMETQPMDFYDRQCLQTVATPCKNAAASAITAPQSREPGSDGNRQASQAAEAAKDLKEQGDDEDLVELQRKIVAAARKDATDKKLSKLQKKAEKASGSVKKDGANKAPKAKAKGKSKAKASQPKHTEPEIEAVAEPQGEAAAEPEGEAAAKPEGEAAVEPSASAQPEIAAASRPWEEVVP</sequence>